<gene>
    <name evidence="1" type="ORF">D9V37_15095</name>
</gene>
<dbReference type="OrthoDB" id="9801244at2"/>
<protein>
    <submittedName>
        <fullName evidence="1">Uncharacterized protein</fullName>
    </submittedName>
</protein>
<accession>A0A3L8NZH7</accession>
<keyword evidence="2" id="KW-1185">Reference proteome</keyword>
<sequence>MIPFLAAVLAATVFTVQDPRIDEDSGMVDLGSLTILTNDSGDAGRVFVLDDHGRTVGITDYGSQVDAEALAPANAGHVWVGDIGDNDRERRFVVVRKVPVGRGERTVQVPAYRLIYPDGTAHDAETLLRDPHSGRLFVVTKALFGGVVYAAPQRLDPGADNQLTSVGSINDFATDGAFLSDDQVLVRGYTDVGVYAYPGFRRLATYPLPAQRQGESISVGPGGRVRIGSEGVRQPVVQLRLFDAGTAVRAALAVGR</sequence>
<dbReference type="AlphaFoldDB" id="A0A3L8NZH7"/>
<proteinExistence type="predicted"/>
<evidence type="ECO:0000313" key="1">
    <source>
        <dbReference type="EMBL" id="RLV47508.1"/>
    </source>
</evidence>
<name>A0A3L8NZH7_9ACTN</name>
<dbReference type="EMBL" id="RDBE01000010">
    <property type="protein sequence ID" value="RLV47508.1"/>
    <property type="molecule type" value="Genomic_DNA"/>
</dbReference>
<reference evidence="1 2" key="1">
    <citation type="submission" date="2018-10" db="EMBL/GenBank/DDBJ databases">
        <title>Marmoricola sp. 4Q3S-7 whole genome shotgun sequence.</title>
        <authorList>
            <person name="Li F."/>
        </authorList>
    </citation>
    <scope>NUCLEOTIDE SEQUENCE [LARGE SCALE GENOMIC DNA]</scope>
    <source>
        <strain evidence="1 2">4Q3S-7</strain>
    </source>
</reference>
<organism evidence="1 2">
    <name type="scientific">Nocardioides mangrovicus</name>
    <dbReference type="NCBI Taxonomy" id="2478913"/>
    <lineage>
        <taxon>Bacteria</taxon>
        <taxon>Bacillati</taxon>
        <taxon>Actinomycetota</taxon>
        <taxon>Actinomycetes</taxon>
        <taxon>Propionibacteriales</taxon>
        <taxon>Nocardioidaceae</taxon>
        <taxon>Nocardioides</taxon>
    </lineage>
</organism>
<comment type="caution">
    <text evidence="1">The sequence shown here is derived from an EMBL/GenBank/DDBJ whole genome shotgun (WGS) entry which is preliminary data.</text>
</comment>
<dbReference type="RefSeq" id="WP_121807012.1">
    <property type="nucleotide sequence ID" value="NZ_RDBE01000010.1"/>
</dbReference>
<dbReference type="Proteomes" id="UP000281708">
    <property type="component" value="Unassembled WGS sequence"/>
</dbReference>
<evidence type="ECO:0000313" key="2">
    <source>
        <dbReference type="Proteomes" id="UP000281708"/>
    </source>
</evidence>